<dbReference type="InterPro" id="IPR026010">
    <property type="entry name" value="NSP1/NUP62"/>
</dbReference>
<comment type="subcellular location">
    <subcellularLocation>
        <location evidence="1">Nucleus</location>
        <location evidence="1">Nuclear pore complex</location>
    </subcellularLocation>
</comment>
<dbReference type="Gene3D" id="1.20.5.170">
    <property type="match status" value="1"/>
</dbReference>
<keyword evidence="4" id="KW-0509">mRNA transport</keyword>
<feature type="domain" description="Nucleoporin NSP1-like C-terminal" evidence="10">
    <location>
        <begin position="417"/>
        <end position="520"/>
    </location>
</feature>
<gene>
    <name evidence="11" type="ORF">BJY01DRAFT_248596</name>
</gene>
<keyword evidence="3" id="KW-0813">Transport</keyword>
<dbReference type="Pfam" id="PF05064">
    <property type="entry name" value="Nsp1_C"/>
    <property type="match status" value="1"/>
</dbReference>
<feature type="compositionally biased region" description="Polar residues" evidence="9">
    <location>
        <begin position="270"/>
        <end position="288"/>
    </location>
</feature>
<feature type="compositionally biased region" description="Polar residues" evidence="9">
    <location>
        <begin position="138"/>
        <end position="157"/>
    </location>
</feature>
<evidence type="ECO:0000256" key="4">
    <source>
        <dbReference type="ARBA" id="ARBA00022816"/>
    </source>
</evidence>
<feature type="compositionally biased region" description="Low complexity" evidence="9">
    <location>
        <begin position="186"/>
        <end position="207"/>
    </location>
</feature>
<feature type="compositionally biased region" description="Low complexity" evidence="9">
    <location>
        <begin position="368"/>
        <end position="405"/>
    </location>
</feature>
<feature type="compositionally biased region" description="Polar residues" evidence="9">
    <location>
        <begin position="249"/>
        <end position="261"/>
    </location>
</feature>
<evidence type="ECO:0000256" key="9">
    <source>
        <dbReference type="SAM" id="MobiDB-lite"/>
    </source>
</evidence>
<reference evidence="11 12" key="1">
    <citation type="submission" date="2024-07" db="EMBL/GenBank/DDBJ databases">
        <title>Section-level genome sequencing and comparative genomics of Aspergillus sections Usti and Cavernicolus.</title>
        <authorList>
            <consortium name="Lawrence Berkeley National Laboratory"/>
            <person name="Nybo J.L."/>
            <person name="Vesth T.C."/>
            <person name="Theobald S."/>
            <person name="Frisvad J.C."/>
            <person name="Larsen T.O."/>
            <person name="Kjaerboelling I."/>
            <person name="Rothschild-Mancinelli K."/>
            <person name="Lyhne E.K."/>
            <person name="Kogle M.E."/>
            <person name="Barry K."/>
            <person name="Clum A."/>
            <person name="Na H."/>
            <person name="Ledsgaard L."/>
            <person name="Lin J."/>
            <person name="Lipzen A."/>
            <person name="Kuo A."/>
            <person name="Riley R."/>
            <person name="Mondo S."/>
            <person name="Labutti K."/>
            <person name="Haridas S."/>
            <person name="Pangalinan J."/>
            <person name="Salamov A.A."/>
            <person name="Simmons B.A."/>
            <person name="Magnuson J.K."/>
            <person name="Chen J."/>
            <person name="Drula E."/>
            <person name="Henrissat B."/>
            <person name="Wiebenga A."/>
            <person name="Lubbers R.J."/>
            <person name="Gomes A.C."/>
            <person name="Makela M.R."/>
            <person name="Stajich J."/>
            <person name="Grigoriev I.V."/>
            <person name="Mortensen U.H."/>
            <person name="De Vries R.P."/>
            <person name="Baker S.E."/>
            <person name="Andersen M.R."/>
        </authorList>
    </citation>
    <scope>NUCLEOTIDE SEQUENCE [LARGE SCALE GENOMIC DNA]</scope>
    <source>
        <strain evidence="11 12">CBS 123904</strain>
    </source>
</reference>
<dbReference type="InterPro" id="IPR007758">
    <property type="entry name" value="Nucleoporin_NSP1_C"/>
</dbReference>
<feature type="compositionally biased region" description="Low complexity" evidence="9">
    <location>
        <begin position="48"/>
        <end position="59"/>
    </location>
</feature>
<feature type="compositionally biased region" description="Polar residues" evidence="9">
    <location>
        <begin position="348"/>
        <end position="357"/>
    </location>
</feature>
<dbReference type="PANTHER" id="PTHR12084:SF0">
    <property type="entry name" value="NUCLEAR PORE GLYCOPROTEIN P62"/>
    <property type="match status" value="1"/>
</dbReference>
<evidence type="ECO:0000256" key="6">
    <source>
        <dbReference type="ARBA" id="ARBA00023010"/>
    </source>
</evidence>
<dbReference type="PANTHER" id="PTHR12084">
    <property type="entry name" value="NUCLEAR PORE GLYCOPROTEIN P62-RELATED"/>
    <property type="match status" value="1"/>
</dbReference>
<keyword evidence="8" id="KW-0539">Nucleus</keyword>
<comment type="caution">
    <text evidence="11">The sequence shown here is derived from an EMBL/GenBank/DDBJ whole genome shotgun (WGS) entry which is preliminary data.</text>
</comment>
<proteinExistence type="inferred from homology"/>
<evidence type="ECO:0000256" key="1">
    <source>
        <dbReference type="ARBA" id="ARBA00004567"/>
    </source>
</evidence>
<feature type="compositionally biased region" description="Polar residues" evidence="9">
    <location>
        <begin position="93"/>
        <end position="119"/>
    </location>
</feature>
<keyword evidence="5" id="KW-0653">Protein transport</keyword>
<feature type="compositionally biased region" description="Polar residues" evidence="9">
    <location>
        <begin position="1"/>
        <end position="11"/>
    </location>
</feature>
<evidence type="ECO:0000256" key="8">
    <source>
        <dbReference type="ARBA" id="ARBA00023242"/>
    </source>
</evidence>
<feature type="region of interest" description="Disordered" evidence="9">
    <location>
        <begin position="93"/>
        <end position="427"/>
    </location>
</feature>
<feature type="compositionally biased region" description="Low complexity" evidence="9">
    <location>
        <begin position="322"/>
        <end position="336"/>
    </location>
</feature>
<comment type="similarity">
    <text evidence="2">Belongs to the nucleoporin NSP1/NUP62 family.</text>
</comment>
<dbReference type="EMBL" id="JBFXLU010000089">
    <property type="protein sequence ID" value="KAL2843491.1"/>
    <property type="molecule type" value="Genomic_DNA"/>
</dbReference>
<feature type="compositionally biased region" description="Low complexity" evidence="9">
    <location>
        <begin position="227"/>
        <end position="236"/>
    </location>
</feature>
<evidence type="ECO:0000313" key="11">
    <source>
        <dbReference type="EMBL" id="KAL2843491.1"/>
    </source>
</evidence>
<feature type="compositionally biased region" description="Polar residues" evidence="9">
    <location>
        <begin position="295"/>
        <end position="310"/>
    </location>
</feature>
<name>A0ABR4JUI2_9EURO</name>
<organism evidence="11 12">
    <name type="scientific">Aspergillus pseudoustus</name>
    <dbReference type="NCBI Taxonomy" id="1810923"/>
    <lineage>
        <taxon>Eukaryota</taxon>
        <taxon>Fungi</taxon>
        <taxon>Dikarya</taxon>
        <taxon>Ascomycota</taxon>
        <taxon>Pezizomycotina</taxon>
        <taxon>Eurotiomycetes</taxon>
        <taxon>Eurotiomycetidae</taxon>
        <taxon>Eurotiales</taxon>
        <taxon>Aspergillaceae</taxon>
        <taxon>Aspergillus</taxon>
        <taxon>Aspergillus subgen. Nidulantes</taxon>
    </lineage>
</organism>
<feature type="region of interest" description="Disordered" evidence="9">
    <location>
        <begin position="1"/>
        <end position="26"/>
    </location>
</feature>
<dbReference type="Proteomes" id="UP001610446">
    <property type="component" value="Unassembled WGS sequence"/>
</dbReference>
<keyword evidence="6" id="KW-0811">Translocation</keyword>
<keyword evidence="7" id="KW-0906">Nuclear pore complex</keyword>
<evidence type="ECO:0000256" key="2">
    <source>
        <dbReference type="ARBA" id="ARBA00005911"/>
    </source>
</evidence>
<keyword evidence="12" id="KW-1185">Reference proteome</keyword>
<protein>
    <submittedName>
        <fullName evidence="11">Nsp1-like C-terminal region-domain-containing protein</fullName>
    </submittedName>
</protein>
<sequence length="645" mass="64255">MSNIFSLNKTPGSSGASSGGLFGSAGATTNTGSGGGLFGNVGATTNSSAAPAFGAPSSSNTGSSALFGSGTTGGVGGSTPTFSFGNLGSANAASGTQSPVFGAASQTPKPTEASTSGQTAIGGLFSAASKPSGGGLFGNNTATPSQSSTGSLFPSTTPAGPPPQGNAPAQGQSLFGQKPGGLFSNTSAAQPSAQLSAPASSTSTPALFGAAAPSAGSSLFGKTPQQSASGNTSSSGASGGGLFSLNKPAESSTPATTTDNAPKSPFPTAGAQTTSLFSAASSGANTATKPAFPSLASNTNTQTDTSSATPQKPLFSGLGGQSSSATPSSTPAAAPSGGLFPGLGASKPTESPSSQAAAPTGSLFSKPAGTGTSASTSTAATGTTVAGTSTGTTATATGTGTTTATRAPAFGASTAGPAPPAQSRLKNKTMDEIITRWANDLSKYQKEFREQAEKVAEWDRMLVENGTKVQKLYGNTVDAERATQEVERQLASVEGQQEELSSWLDRYEREVDEMMSKQVGPGESLQGPDQERERTYKLAEKLSERLDEMGKDLSGMVEEVNSASATLSKTNKADEPISQIVRILNSHLSQLQTIDQGTTELQTKVAAAQKAGQAMSSRFGHGYSMSGSGNGNAADDFYRSYMGRR</sequence>
<feature type="region of interest" description="Disordered" evidence="9">
    <location>
        <begin position="48"/>
        <end position="75"/>
    </location>
</feature>
<evidence type="ECO:0000256" key="3">
    <source>
        <dbReference type="ARBA" id="ARBA00022448"/>
    </source>
</evidence>
<evidence type="ECO:0000259" key="10">
    <source>
        <dbReference type="Pfam" id="PF05064"/>
    </source>
</evidence>
<evidence type="ECO:0000256" key="5">
    <source>
        <dbReference type="ARBA" id="ARBA00022927"/>
    </source>
</evidence>
<evidence type="ECO:0000256" key="7">
    <source>
        <dbReference type="ARBA" id="ARBA00023132"/>
    </source>
</evidence>
<accession>A0ABR4JUI2</accession>
<evidence type="ECO:0000313" key="12">
    <source>
        <dbReference type="Proteomes" id="UP001610446"/>
    </source>
</evidence>